<accession>A0AAV4LFU4</accession>
<dbReference type="Gene3D" id="3.30.2310.20">
    <property type="entry name" value="RelE-like"/>
    <property type="match status" value="1"/>
</dbReference>
<dbReference type="Proteomes" id="UP001057291">
    <property type="component" value="Unassembled WGS sequence"/>
</dbReference>
<keyword evidence="3" id="KW-1185">Reference proteome</keyword>
<gene>
    <name evidence="2" type="ORF">DNHGIG_22310</name>
</gene>
<evidence type="ECO:0000313" key="3">
    <source>
        <dbReference type="Proteomes" id="UP001057291"/>
    </source>
</evidence>
<reference evidence="2" key="1">
    <citation type="journal article" date="2023" name="Int. J. Syst. Evol. Microbiol.">
        <title>Collibacillus ludicampi gen. nov., sp. nov., a new soil bacterium of the family Alicyclobacillaceae.</title>
        <authorList>
            <person name="Jojima T."/>
            <person name="Ioku Y."/>
            <person name="Fukuta Y."/>
            <person name="Shirasaka N."/>
            <person name="Matsumura Y."/>
            <person name="Mori M."/>
        </authorList>
    </citation>
    <scope>NUCLEOTIDE SEQUENCE</scope>
    <source>
        <strain evidence="2">TP075</strain>
    </source>
</reference>
<dbReference type="PANTHER" id="PTHR38813">
    <property type="match status" value="1"/>
</dbReference>
<organism evidence="2 3">
    <name type="scientific">Collibacillus ludicampi</name>
    <dbReference type="NCBI Taxonomy" id="2771369"/>
    <lineage>
        <taxon>Bacteria</taxon>
        <taxon>Bacillati</taxon>
        <taxon>Bacillota</taxon>
        <taxon>Bacilli</taxon>
        <taxon>Bacillales</taxon>
        <taxon>Alicyclobacillaceae</taxon>
        <taxon>Collibacillus</taxon>
    </lineage>
</organism>
<evidence type="ECO:0000313" key="2">
    <source>
        <dbReference type="EMBL" id="GIM46682.1"/>
    </source>
</evidence>
<dbReference type="InterPro" id="IPR052747">
    <property type="entry name" value="TA_system_RelE_toxin"/>
</dbReference>
<dbReference type="InterPro" id="IPR035093">
    <property type="entry name" value="RelE/ParE_toxin_dom_sf"/>
</dbReference>
<dbReference type="PANTHER" id="PTHR38813:SF1">
    <property type="entry name" value="TOXIN RELE1-RELATED"/>
    <property type="match status" value="1"/>
</dbReference>
<dbReference type="InterPro" id="IPR007712">
    <property type="entry name" value="RelE/ParE_toxin"/>
</dbReference>
<evidence type="ECO:0000256" key="1">
    <source>
        <dbReference type="ARBA" id="ARBA00022649"/>
    </source>
</evidence>
<dbReference type="AlphaFoldDB" id="A0AAV4LFU4"/>
<protein>
    <submittedName>
        <fullName evidence="2">Plasmid stabilization system protein</fullName>
    </submittedName>
</protein>
<dbReference type="Pfam" id="PF05016">
    <property type="entry name" value="ParE_toxin"/>
    <property type="match status" value="1"/>
</dbReference>
<dbReference type="RefSeq" id="WP_282199746.1">
    <property type="nucleotide sequence ID" value="NZ_BOQE01000001.1"/>
</dbReference>
<dbReference type="SUPFAM" id="SSF143011">
    <property type="entry name" value="RelE-like"/>
    <property type="match status" value="1"/>
</dbReference>
<dbReference type="EMBL" id="BOQE01000001">
    <property type="protein sequence ID" value="GIM46682.1"/>
    <property type="molecule type" value="Genomic_DNA"/>
</dbReference>
<name>A0AAV4LFU4_9BACL</name>
<sequence length="88" mass="10277">MSLIYNLILKPPAIKFIKKQDKKLQMRILESLEGLKNVPPQGDIKKLKGEQGLFRLRIGTFRVLFFVDHDRQLIIVETIGNRGDIYIR</sequence>
<keyword evidence="1" id="KW-1277">Toxin-antitoxin system</keyword>
<comment type="caution">
    <text evidence="2">The sequence shown here is derived from an EMBL/GenBank/DDBJ whole genome shotgun (WGS) entry which is preliminary data.</text>
</comment>
<proteinExistence type="predicted"/>